<keyword evidence="7" id="KW-0732">Signal</keyword>
<dbReference type="PRINTS" id="PR00723">
    <property type="entry name" value="SUBTILISIN"/>
</dbReference>
<dbReference type="Gene3D" id="2.60.40.10">
    <property type="entry name" value="Immunoglobulins"/>
    <property type="match status" value="1"/>
</dbReference>
<dbReference type="InterPro" id="IPR037045">
    <property type="entry name" value="S8pro/Inhibitor_I9_sf"/>
</dbReference>
<evidence type="ECO:0000256" key="3">
    <source>
        <dbReference type="ARBA" id="ARBA00022801"/>
    </source>
</evidence>
<reference evidence="10 11" key="1">
    <citation type="submission" date="2020-07" db="EMBL/GenBank/DDBJ databases">
        <title>Genomic Encyclopedia of Type Strains, Phase IV (KMG-V): Genome sequencing to study the core and pangenomes of soil and plant-associated prokaryotes.</title>
        <authorList>
            <person name="Whitman W."/>
        </authorList>
    </citation>
    <scope>NUCLEOTIDE SEQUENCE [LARGE SCALE GENOMIC DNA]</scope>
    <source>
        <strain evidence="10 11">RH2WT43</strain>
    </source>
</reference>
<name>A0A839F4M4_9GAMM</name>
<feature type="active site" description="Charge relay system" evidence="5">
    <location>
        <position position="334"/>
    </location>
</feature>
<dbReference type="Gene3D" id="3.30.70.80">
    <property type="entry name" value="Peptidase S8 propeptide/proteinase inhibitor I9"/>
    <property type="match status" value="1"/>
</dbReference>
<dbReference type="PANTHER" id="PTHR43806">
    <property type="entry name" value="PEPTIDASE S8"/>
    <property type="match status" value="1"/>
</dbReference>
<dbReference type="RefSeq" id="WP_182530246.1">
    <property type="nucleotide sequence ID" value="NZ_JACGXL010000002.1"/>
</dbReference>
<keyword evidence="2 5" id="KW-0645">Protease</keyword>
<dbReference type="PROSITE" id="PS00137">
    <property type="entry name" value="SUBTILASE_HIS"/>
    <property type="match status" value="1"/>
</dbReference>
<dbReference type="GO" id="GO:0004252">
    <property type="term" value="F:serine-type endopeptidase activity"/>
    <property type="evidence" value="ECO:0007669"/>
    <property type="project" value="UniProtKB-UniRule"/>
</dbReference>
<dbReference type="InterPro" id="IPR023827">
    <property type="entry name" value="Peptidase_S8_Asp-AS"/>
</dbReference>
<keyword evidence="4 5" id="KW-0720">Serine protease</keyword>
<dbReference type="InterPro" id="IPR000209">
    <property type="entry name" value="Peptidase_S8/S53_dom"/>
</dbReference>
<accession>A0A839F4M4</accession>
<gene>
    <name evidence="10" type="ORF">FHW12_001365</name>
</gene>
<evidence type="ECO:0000256" key="7">
    <source>
        <dbReference type="SAM" id="SignalP"/>
    </source>
</evidence>
<comment type="similarity">
    <text evidence="1 5 6">Belongs to the peptidase S8 family.</text>
</comment>
<dbReference type="PROSITE" id="PS51892">
    <property type="entry name" value="SUBTILASE"/>
    <property type="match status" value="1"/>
</dbReference>
<dbReference type="InterPro" id="IPR050131">
    <property type="entry name" value="Peptidase_S8_subtilisin-like"/>
</dbReference>
<dbReference type="PANTHER" id="PTHR43806:SF11">
    <property type="entry name" value="CEREVISIN-RELATED"/>
    <property type="match status" value="1"/>
</dbReference>
<comment type="caution">
    <text evidence="10">The sequence shown here is derived from an EMBL/GenBank/DDBJ whole genome shotgun (WGS) entry which is preliminary data.</text>
</comment>
<feature type="domain" description="Inhibitor I9" evidence="9">
    <location>
        <begin position="37"/>
        <end position="109"/>
    </location>
</feature>
<feature type="active site" description="Charge relay system" evidence="5">
    <location>
        <position position="181"/>
    </location>
</feature>
<dbReference type="PROSITE" id="PS00136">
    <property type="entry name" value="SUBTILASE_ASP"/>
    <property type="match status" value="1"/>
</dbReference>
<dbReference type="Proteomes" id="UP000550401">
    <property type="component" value="Unassembled WGS sequence"/>
</dbReference>
<dbReference type="GO" id="GO:0005615">
    <property type="term" value="C:extracellular space"/>
    <property type="evidence" value="ECO:0007669"/>
    <property type="project" value="TreeGrafter"/>
</dbReference>
<dbReference type="InterPro" id="IPR036116">
    <property type="entry name" value="FN3_sf"/>
</dbReference>
<dbReference type="Gene3D" id="3.40.50.200">
    <property type="entry name" value="Peptidase S8/S53 domain"/>
    <property type="match status" value="1"/>
</dbReference>
<protein>
    <submittedName>
        <fullName evidence="10">Subtilisin family serine protease</fullName>
    </submittedName>
</protein>
<dbReference type="InterPro" id="IPR010259">
    <property type="entry name" value="S8pro/Inhibitor_I9"/>
</dbReference>
<dbReference type="PROSITE" id="PS00138">
    <property type="entry name" value="SUBTILASE_SER"/>
    <property type="match status" value="1"/>
</dbReference>
<evidence type="ECO:0000259" key="9">
    <source>
        <dbReference type="Pfam" id="PF05922"/>
    </source>
</evidence>
<dbReference type="EMBL" id="JACGXL010000002">
    <property type="protein sequence ID" value="MBA8887151.1"/>
    <property type="molecule type" value="Genomic_DNA"/>
</dbReference>
<dbReference type="InterPro" id="IPR015500">
    <property type="entry name" value="Peptidase_S8_subtilisin-rel"/>
</dbReference>
<evidence type="ECO:0000259" key="8">
    <source>
        <dbReference type="Pfam" id="PF00082"/>
    </source>
</evidence>
<evidence type="ECO:0000256" key="1">
    <source>
        <dbReference type="ARBA" id="ARBA00011073"/>
    </source>
</evidence>
<feature type="chain" id="PRO_5032774643" evidence="7">
    <location>
        <begin position="24"/>
        <end position="492"/>
    </location>
</feature>
<dbReference type="GO" id="GO:0006508">
    <property type="term" value="P:proteolysis"/>
    <property type="evidence" value="ECO:0007669"/>
    <property type="project" value="UniProtKB-KW"/>
</dbReference>
<evidence type="ECO:0000256" key="2">
    <source>
        <dbReference type="ARBA" id="ARBA00022670"/>
    </source>
</evidence>
<dbReference type="InterPro" id="IPR034193">
    <property type="entry name" value="PCSK9_ProteinaseK-like"/>
</dbReference>
<dbReference type="Pfam" id="PF00082">
    <property type="entry name" value="Peptidase_S8"/>
    <property type="match status" value="1"/>
</dbReference>
<organism evidence="10 11">
    <name type="scientific">Dokdonella fugitiva</name>
    <dbReference type="NCBI Taxonomy" id="328517"/>
    <lineage>
        <taxon>Bacteria</taxon>
        <taxon>Pseudomonadati</taxon>
        <taxon>Pseudomonadota</taxon>
        <taxon>Gammaproteobacteria</taxon>
        <taxon>Lysobacterales</taxon>
        <taxon>Rhodanobacteraceae</taxon>
        <taxon>Dokdonella</taxon>
    </lineage>
</organism>
<feature type="domain" description="Peptidase S8/S53" evidence="8">
    <location>
        <begin position="147"/>
        <end position="364"/>
    </location>
</feature>
<dbReference type="SUPFAM" id="SSF52743">
    <property type="entry name" value="Subtilisin-like"/>
    <property type="match status" value="1"/>
</dbReference>
<keyword evidence="11" id="KW-1185">Reference proteome</keyword>
<dbReference type="FunFam" id="3.40.50.200:FF:000016">
    <property type="entry name" value="Proprotein convertase subtilisin/kexin type 9"/>
    <property type="match status" value="1"/>
</dbReference>
<dbReference type="SUPFAM" id="SSF49265">
    <property type="entry name" value="Fibronectin type III"/>
    <property type="match status" value="1"/>
</dbReference>
<dbReference type="InterPro" id="IPR036852">
    <property type="entry name" value="Peptidase_S8/S53_dom_sf"/>
</dbReference>
<keyword evidence="3 5" id="KW-0378">Hydrolase</keyword>
<dbReference type="InterPro" id="IPR022398">
    <property type="entry name" value="Peptidase_S8_His-AS"/>
</dbReference>
<evidence type="ECO:0000256" key="5">
    <source>
        <dbReference type="PROSITE-ProRule" id="PRU01240"/>
    </source>
</evidence>
<sequence length="492" mass="51045">MTLNRITTAIACAGLCVGGTAHAGEFIAARAPAVPHQYIVVLDHDPGKALEKVGAPLARALTERRAAVTTVWNSALNGFVMTATSEKTAMAIAKVPGVLTVEPDYVAQLQATQTGAPRGLDLVDQRSLTTNGTYVYNYTAPAVHAYVIDSGIRTTHADFGGRATADANFANDNAANDPFNHGTGVASVIGGSTYGVAKQARLHSVRVFDSAGQGTASQVVSGLNWVNANGLHPGVVNLSLQFGPSTALDNALKTVIASGFFASVSAGNRASTTIEGFDDACAMSPSRVPEAFTVADAAIYSFRGPCVDLFAPGSAIPVASSGSDTAIKSGTGTSYSAPHAAGAAALALQQYPSLTPNQLSWELIGRSSKNLLTETNGWHLYGSPNRWLYTLPLGYSAVPSQPAALVRDACFAPNYFVDWQGGAVNASNTATYYELQRSTTSTFSSVSSTYTDGSLADGYAQFNSGTPLYFRVRACNSVGCSAFRGSGNASCN</sequence>
<dbReference type="AlphaFoldDB" id="A0A839F4M4"/>
<dbReference type="Pfam" id="PF05922">
    <property type="entry name" value="Inhibitor_I9"/>
    <property type="match status" value="1"/>
</dbReference>
<evidence type="ECO:0000256" key="4">
    <source>
        <dbReference type="ARBA" id="ARBA00022825"/>
    </source>
</evidence>
<evidence type="ECO:0000256" key="6">
    <source>
        <dbReference type="RuleBase" id="RU003355"/>
    </source>
</evidence>
<proteinExistence type="inferred from homology"/>
<dbReference type="InterPro" id="IPR023828">
    <property type="entry name" value="Peptidase_S8_Ser-AS"/>
</dbReference>
<evidence type="ECO:0000313" key="10">
    <source>
        <dbReference type="EMBL" id="MBA8887151.1"/>
    </source>
</evidence>
<evidence type="ECO:0000313" key="11">
    <source>
        <dbReference type="Proteomes" id="UP000550401"/>
    </source>
</evidence>
<dbReference type="InterPro" id="IPR013783">
    <property type="entry name" value="Ig-like_fold"/>
</dbReference>
<dbReference type="CDD" id="cd04077">
    <property type="entry name" value="Peptidases_S8_PCSK9_ProteinaseK_like"/>
    <property type="match status" value="1"/>
</dbReference>
<feature type="signal peptide" evidence="7">
    <location>
        <begin position="1"/>
        <end position="23"/>
    </location>
</feature>
<feature type="active site" description="Charge relay system" evidence="5">
    <location>
        <position position="149"/>
    </location>
</feature>